<dbReference type="InterPro" id="IPR053143">
    <property type="entry name" value="Arylsulfate_ST"/>
</dbReference>
<protein>
    <submittedName>
        <fullName evidence="1">ASST-domain-containing protein</fullName>
    </submittedName>
</protein>
<evidence type="ECO:0000313" key="2">
    <source>
        <dbReference type="Proteomes" id="UP001321760"/>
    </source>
</evidence>
<proteinExistence type="predicted"/>
<evidence type="ECO:0000313" key="1">
    <source>
        <dbReference type="EMBL" id="KAK4446293.1"/>
    </source>
</evidence>
<dbReference type="EMBL" id="MU865958">
    <property type="protein sequence ID" value="KAK4446293.1"/>
    <property type="molecule type" value="Genomic_DNA"/>
</dbReference>
<organism evidence="1 2">
    <name type="scientific">Podospora aff. communis PSN243</name>
    <dbReference type="NCBI Taxonomy" id="3040156"/>
    <lineage>
        <taxon>Eukaryota</taxon>
        <taxon>Fungi</taxon>
        <taxon>Dikarya</taxon>
        <taxon>Ascomycota</taxon>
        <taxon>Pezizomycotina</taxon>
        <taxon>Sordariomycetes</taxon>
        <taxon>Sordariomycetidae</taxon>
        <taxon>Sordariales</taxon>
        <taxon>Podosporaceae</taxon>
        <taxon>Podospora</taxon>
    </lineage>
</organism>
<dbReference type="InterPro" id="IPR039535">
    <property type="entry name" value="ASST-like"/>
</dbReference>
<dbReference type="PANTHER" id="PTHR35340:SF9">
    <property type="entry name" value="ASST-DOMAIN-CONTAINING PROTEIN"/>
    <property type="match status" value="1"/>
</dbReference>
<dbReference type="Proteomes" id="UP001321760">
    <property type="component" value="Unassembled WGS sequence"/>
</dbReference>
<gene>
    <name evidence="1" type="ORF">QBC34DRAFT_305366</name>
</gene>
<dbReference type="AlphaFoldDB" id="A0AAV9GFZ1"/>
<sequence>MNNLLSHVRYKSRPDLSPPKLHIGIATDPGSLAPGYIFVTPCALFDAPRDSGPEQPGAYIFRSDGDLVWSSLGFLGGWTANFQAVTYRGQPVLQAFTGQLAKRHGRGYGTHVLLDGGYKQVATVQSLDRLVSFHEFRVVGGKTALVQVRVPRVRDLGGCGGGGGEGKRWVVDDVFQEIDIETGETVFEGRSLDFADPKESFVALDSQPNCGESPDTAWDYFHTNSVDKTSDGDYLVSGRFMCAIYKISSRDGSLVWRLGGQGSSFTLQNDLKFAYQHDVRHLGLSDGGQTETISMMDNHVRSDEQHPPGEAEGHHSRGLVVQINHKTKTATALQTFAPPAGLLAGGQGNVQMLPNGNAFVGWGVRGAFTEFLGNGTPIYHVILGAEEGVQSYRAFRYEWEGRPREKPAVVAARDDKGGVTAWVSWNGDTVTKKWSFFGRGSAGDVHFGDATRKSFETSLQVDVSKVKDAGNIKVFAVALDAEDHELGRSGLADVWTK</sequence>
<dbReference type="PANTHER" id="PTHR35340">
    <property type="entry name" value="PQQ ENZYME REPEAT PROTEIN-RELATED"/>
    <property type="match status" value="1"/>
</dbReference>
<reference evidence="1" key="1">
    <citation type="journal article" date="2023" name="Mol. Phylogenet. Evol.">
        <title>Genome-scale phylogeny and comparative genomics of the fungal order Sordariales.</title>
        <authorList>
            <person name="Hensen N."/>
            <person name="Bonometti L."/>
            <person name="Westerberg I."/>
            <person name="Brannstrom I.O."/>
            <person name="Guillou S."/>
            <person name="Cros-Aarteil S."/>
            <person name="Calhoun S."/>
            <person name="Haridas S."/>
            <person name="Kuo A."/>
            <person name="Mondo S."/>
            <person name="Pangilinan J."/>
            <person name="Riley R."/>
            <person name="LaButti K."/>
            <person name="Andreopoulos B."/>
            <person name="Lipzen A."/>
            <person name="Chen C."/>
            <person name="Yan M."/>
            <person name="Daum C."/>
            <person name="Ng V."/>
            <person name="Clum A."/>
            <person name="Steindorff A."/>
            <person name="Ohm R.A."/>
            <person name="Martin F."/>
            <person name="Silar P."/>
            <person name="Natvig D.O."/>
            <person name="Lalanne C."/>
            <person name="Gautier V."/>
            <person name="Ament-Velasquez S.L."/>
            <person name="Kruys A."/>
            <person name="Hutchinson M.I."/>
            <person name="Powell A.J."/>
            <person name="Barry K."/>
            <person name="Miller A.N."/>
            <person name="Grigoriev I.V."/>
            <person name="Debuchy R."/>
            <person name="Gladieux P."/>
            <person name="Hiltunen Thoren M."/>
            <person name="Johannesson H."/>
        </authorList>
    </citation>
    <scope>NUCLEOTIDE SEQUENCE</scope>
    <source>
        <strain evidence="1">PSN243</strain>
    </source>
</reference>
<reference evidence="1" key="2">
    <citation type="submission" date="2023-05" db="EMBL/GenBank/DDBJ databases">
        <authorList>
            <consortium name="Lawrence Berkeley National Laboratory"/>
            <person name="Steindorff A."/>
            <person name="Hensen N."/>
            <person name="Bonometti L."/>
            <person name="Westerberg I."/>
            <person name="Brannstrom I.O."/>
            <person name="Guillou S."/>
            <person name="Cros-Aarteil S."/>
            <person name="Calhoun S."/>
            <person name="Haridas S."/>
            <person name="Kuo A."/>
            <person name="Mondo S."/>
            <person name="Pangilinan J."/>
            <person name="Riley R."/>
            <person name="Labutti K."/>
            <person name="Andreopoulos B."/>
            <person name="Lipzen A."/>
            <person name="Chen C."/>
            <person name="Yanf M."/>
            <person name="Daum C."/>
            <person name="Ng V."/>
            <person name="Clum A."/>
            <person name="Ohm R."/>
            <person name="Martin F."/>
            <person name="Silar P."/>
            <person name="Natvig D."/>
            <person name="Lalanne C."/>
            <person name="Gautier V."/>
            <person name="Ament-Velasquez S.L."/>
            <person name="Kruys A."/>
            <person name="Hutchinson M.I."/>
            <person name="Powell A.J."/>
            <person name="Barry K."/>
            <person name="Miller A.N."/>
            <person name="Grigoriev I.V."/>
            <person name="Debuchy R."/>
            <person name="Gladieux P."/>
            <person name="Thoren M.H."/>
            <person name="Johannesson H."/>
        </authorList>
    </citation>
    <scope>NUCLEOTIDE SEQUENCE</scope>
    <source>
        <strain evidence="1">PSN243</strain>
    </source>
</reference>
<dbReference type="Pfam" id="PF14269">
    <property type="entry name" value="Arylsulfotran_2"/>
    <property type="match status" value="1"/>
</dbReference>
<keyword evidence="2" id="KW-1185">Reference proteome</keyword>
<accession>A0AAV9GFZ1</accession>
<comment type="caution">
    <text evidence="1">The sequence shown here is derived from an EMBL/GenBank/DDBJ whole genome shotgun (WGS) entry which is preliminary data.</text>
</comment>
<name>A0AAV9GFZ1_9PEZI</name>